<keyword evidence="2" id="KW-1185">Reference proteome</keyword>
<gene>
    <name evidence="1" type="ORF">I4F81_008192</name>
</gene>
<organism evidence="1 2">
    <name type="scientific">Pyropia yezoensis</name>
    <name type="common">Susabi-nori</name>
    <name type="synonym">Porphyra yezoensis</name>
    <dbReference type="NCBI Taxonomy" id="2788"/>
    <lineage>
        <taxon>Eukaryota</taxon>
        <taxon>Rhodophyta</taxon>
        <taxon>Bangiophyceae</taxon>
        <taxon>Bangiales</taxon>
        <taxon>Bangiaceae</taxon>
        <taxon>Pyropia</taxon>
    </lineage>
</organism>
<name>A0ACC3C788_PYRYE</name>
<dbReference type="Proteomes" id="UP000798662">
    <property type="component" value="Chromosome 2"/>
</dbReference>
<protein>
    <submittedName>
        <fullName evidence="1">Uncharacterized protein</fullName>
    </submittedName>
</protein>
<sequence>MLASVRFGCGMSAAVLGGLSPKVAVSLGRLEFGSPVVDADALLAALPAVAPRLVHLSVVGVEGVGVAALAAAVGRLPRLPSLVTPLLVDDAGLAAVGGLERLTLDDASRVTPTGVGALAAAAALRRLVVKELGAATRAADPPRAATE</sequence>
<reference evidence="1" key="1">
    <citation type="submission" date="2019-11" db="EMBL/GenBank/DDBJ databases">
        <title>Nori genome reveals adaptations in red seaweeds to the harsh intertidal environment.</title>
        <authorList>
            <person name="Wang D."/>
            <person name="Mao Y."/>
        </authorList>
    </citation>
    <scope>NUCLEOTIDE SEQUENCE</scope>
    <source>
        <tissue evidence="1">Gametophyte</tissue>
    </source>
</reference>
<dbReference type="EMBL" id="CM020619">
    <property type="protein sequence ID" value="KAK1865662.1"/>
    <property type="molecule type" value="Genomic_DNA"/>
</dbReference>
<evidence type="ECO:0000313" key="2">
    <source>
        <dbReference type="Proteomes" id="UP000798662"/>
    </source>
</evidence>
<proteinExistence type="predicted"/>
<evidence type="ECO:0000313" key="1">
    <source>
        <dbReference type="EMBL" id="KAK1865662.1"/>
    </source>
</evidence>
<accession>A0ACC3C788</accession>
<comment type="caution">
    <text evidence="1">The sequence shown here is derived from an EMBL/GenBank/DDBJ whole genome shotgun (WGS) entry which is preliminary data.</text>
</comment>